<comment type="caution">
    <text evidence="1">The sequence shown here is derived from an EMBL/GenBank/DDBJ whole genome shotgun (WGS) entry which is preliminary data.</text>
</comment>
<dbReference type="SUPFAM" id="SSF48452">
    <property type="entry name" value="TPR-like"/>
    <property type="match status" value="1"/>
</dbReference>
<sequence length="671" mass="74445">MSTAAFPSLSWISEPQLARTPYSQERALDDLDGISYALHLFLASHMIECEEFCHKNDPEKQRLYYASGFGLIQCVKGLMSFEDEDLLAAIGYVKNGNNVASAHRKRGASLPTRLAGLLVGTLNQTGSNWIGGMTPVERHAELVYAETLYERVSICCVTRSDPFMTAAKAIVGIAYSGDWLAFIKEALNLRTAFNTYRLLGKFIEQADADAVAKGKGPEDLTIDPHFRSGVYLGVGSSNLMLSMMPSRLQSLIELFGYRGDRRVGLNFLYRAGGWTSSSSEPSVDLGMVNARSNLTLRYSLIAIAHEGVRRTLCDMALLIFHLVLSSLTYEGVDIKMAEKILNYNLKRYPNGVFFLFGQGRLSLCRSQPAEAIECYKQALAAQSQYRNLNHISYWEMAIAHISLWDIEASLASWTHLEAEATWSKATYTYGMAVCLSQLGGEKRTAEAARLMALVAGRRQRIAGKSIPLEKYVARKARKFLDQGNRLALPALEFGYFHQCIGRAPRKVVFEKLLPLVEDTLKKLKVHEGDPKQYEGGHGYWEDMCLALFLQGVCLRYLAYSEPFAVIDPEETFPLSKADAAAHAVTAFEAVIRYGPSIELDHFLVYYAHFEYGRLLACMGDTEGARSHLDLVVSGKPLEVSQSGRKGKYSMENALHVRTNAALDSLASGGSL</sequence>
<protein>
    <recommendedName>
        <fullName evidence="3">Tetratricopeptide repeat protein 39B</fullName>
    </recommendedName>
</protein>
<keyword evidence="2" id="KW-1185">Reference proteome</keyword>
<evidence type="ECO:0008006" key="3">
    <source>
        <dbReference type="Google" id="ProtNLM"/>
    </source>
</evidence>
<dbReference type="InterPro" id="IPR019412">
    <property type="entry name" value="IML2/TPR_39"/>
</dbReference>
<name>A0A4S4MKM0_9APHY</name>
<dbReference type="AlphaFoldDB" id="A0A4S4MKM0"/>
<dbReference type="InterPro" id="IPR011990">
    <property type="entry name" value="TPR-like_helical_dom_sf"/>
</dbReference>
<dbReference type="EMBL" id="SGPM01000358">
    <property type="protein sequence ID" value="THH26374.1"/>
    <property type="molecule type" value="Genomic_DNA"/>
</dbReference>
<evidence type="ECO:0000313" key="2">
    <source>
        <dbReference type="Proteomes" id="UP000308730"/>
    </source>
</evidence>
<dbReference type="OrthoDB" id="43460at2759"/>
<dbReference type="PANTHER" id="PTHR31859:SF1">
    <property type="entry name" value="TETRATRICOPEPTIDE REPEAT PROTEIN 39C"/>
    <property type="match status" value="1"/>
</dbReference>
<dbReference type="GO" id="GO:0005741">
    <property type="term" value="C:mitochondrial outer membrane"/>
    <property type="evidence" value="ECO:0007669"/>
    <property type="project" value="TreeGrafter"/>
</dbReference>
<organism evidence="1 2">
    <name type="scientific">Antrodiella citrinella</name>
    <dbReference type="NCBI Taxonomy" id="2447956"/>
    <lineage>
        <taxon>Eukaryota</taxon>
        <taxon>Fungi</taxon>
        <taxon>Dikarya</taxon>
        <taxon>Basidiomycota</taxon>
        <taxon>Agaricomycotina</taxon>
        <taxon>Agaricomycetes</taxon>
        <taxon>Polyporales</taxon>
        <taxon>Steccherinaceae</taxon>
        <taxon>Antrodiella</taxon>
    </lineage>
</organism>
<dbReference type="Proteomes" id="UP000308730">
    <property type="component" value="Unassembled WGS sequence"/>
</dbReference>
<dbReference type="PANTHER" id="PTHR31859">
    <property type="entry name" value="TETRATRICOPEPTIDE REPEAT PROTEIN 39 FAMILY MEMBER"/>
    <property type="match status" value="1"/>
</dbReference>
<dbReference type="GO" id="GO:0005829">
    <property type="term" value="C:cytosol"/>
    <property type="evidence" value="ECO:0007669"/>
    <property type="project" value="TreeGrafter"/>
</dbReference>
<reference evidence="1 2" key="1">
    <citation type="submission" date="2019-02" db="EMBL/GenBank/DDBJ databases">
        <title>Genome sequencing of the rare red list fungi Antrodiella citrinella (Flaviporus citrinellus).</title>
        <authorList>
            <person name="Buettner E."/>
            <person name="Kellner H."/>
        </authorList>
    </citation>
    <scope>NUCLEOTIDE SEQUENCE [LARGE SCALE GENOMIC DNA]</scope>
    <source>
        <strain evidence="1 2">DSM 108506</strain>
    </source>
</reference>
<evidence type="ECO:0000313" key="1">
    <source>
        <dbReference type="EMBL" id="THH26374.1"/>
    </source>
</evidence>
<dbReference type="Gene3D" id="1.25.40.10">
    <property type="entry name" value="Tetratricopeptide repeat domain"/>
    <property type="match status" value="1"/>
</dbReference>
<dbReference type="Pfam" id="PF10300">
    <property type="entry name" value="Iml2-TPR_39"/>
    <property type="match status" value="2"/>
</dbReference>
<dbReference type="GO" id="GO:0005634">
    <property type="term" value="C:nucleus"/>
    <property type="evidence" value="ECO:0007669"/>
    <property type="project" value="TreeGrafter"/>
</dbReference>
<accession>A0A4S4MKM0</accession>
<proteinExistence type="predicted"/>
<gene>
    <name evidence="1" type="ORF">EUX98_g7819</name>
</gene>